<keyword evidence="3" id="KW-1185">Reference proteome</keyword>
<dbReference type="Proteomes" id="UP001597045">
    <property type="component" value="Unassembled WGS sequence"/>
</dbReference>
<evidence type="ECO:0000313" key="3">
    <source>
        <dbReference type="Proteomes" id="UP001597045"/>
    </source>
</evidence>
<dbReference type="PANTHER" id="PTHR22642">
    <property type="entry name" value="IMIDAZOLONEPROPIONASE"/>
    <property type="match status" value="1"/>
</dbReference>
<dbReference type="EMBL" id="JBHTIS010003748">
    <property type="protein sequence ID" value="MFD1051634.1"/>
    <property type="molecule type" value="Genomic_DNA"/>
</dbReference>
<organism evidence="2 3">
    <name type="scientific">Kibdelosporangium lantanae</name>
    <dbReference type="NCBI Taxonomy" id="1497396"/>
    <lineage>
        <taxon>Bacteria</taxon>
        <taxon>Bacillati</taxon>
        <taxon>Actinomycetota</taxon>
        <taxon>Actinomycetes</taxon>
        <taxon>Pseudonocardiales</taxon>
        <taxon>Pseudonocardiaceae</taxon>
        <taxon>Kibdelosporangium</taxon>
    </lineage>
</organism>
<accession>A0ABW3MQA9</accession>
<feature type="non-terminal residue" evidence="2">
    <location>
        <position position="1"/>
    </location>
</feature>
<dbReference type="Pfam" id="PF07969">
    <property type="entry name" value="Amidohydro_3"/>
    <property type="match status" value="1"/>
</dbReference>
<dbReference type="Gene3D" id="2.30.40.10">
    <property type="entry name" value="Urease, subunit C, domain 1"/>
    <property type="match status" value="1"/>
</dbReference>
<protein>
    <submittedName>
        <fullName evidence="2">Amidohydrolase family protein</fullName>
    </submittedName>
</protein>
<reference evidence="3" key="1">
    <citation type="journal article" date="2019" name="Int. J. Syst. Evol. Microbiol.">
        <title>The Global Catalogue of Microorganisms (GCM) 10K type strain sequencing project: providing services to taxonomists for standard genome sequencing and annotation.</title>
        <authorList>
            <consortium name="The Broad Institute Genomics Platform"/>
            <consortium name="The Broad Institute Genome Sequencing Center for Infectious Disease"/>
            <person name="Wu L."/>
            <person name="Ma J."/>
        </authorList>
    </citation>
    <scope>NUCLEOTIDE SEQUENCE [LARGE SCALE GENOMIC DNA]</scope>
    <source>
        <strain evidence="3">JCM 31486</strain>
    </source>
</reference>
<comment type="caution">
    <text evidence="2">The sequence shown here is derived from an EMBL/GenBank/DDBJ whole genome shotgun (WGS) entry which is preliminary data.</text>
</comment>
<dbReference type="InterPro" id="IPR032466">
    <property type="entry name" value="Metal_Hydrolase"/>
</dbReference>
<sequence length="121" mass="13089">VREVLGVESAWRLSEALAAGVRVCLTSDAPVLPPDWRREIAAADAWMGPTDDPRARVEGLLRCYTVNPAWQDGVDWKGTLGKGMAADLCVLAADPLELTAAELPDVDVDMTVVDGRVVFER</sequence>
<proteinExistence type="predicted"/>
<evidence type="ECO:0000313" key="2">
    <source>
        <dbReference type="EMBL" id="MFD1051634.1"/>
    </source>
</evidence>
<evidence type="ECO:0000259" key="1">
    <source>
        <dbReference type="Pfam" id="PF07969"/>
    </source>
</evidence>
<gene>
    <name evidence="2" type="ORF">ACFQ1S_41825</name>
</gene>
<dbReference type="SUPFAM" id="SSF51556">
    <property type="entry name" value="Metallo-dependent hydrolases"/>
    <property type="match status" value="1"/>
</dbReference>
<dbReference type="InterPro" id="IPR013108">
    <property type="entry name" value="Amidohydro_3"/>
</dbReference>
<dbReference type="Gene3D" id="3.20.20.140">
    <property type="entry name" value="Metal-dependent hydrolases"/>
    <property type="match status" value="1"/>
</dbReference>
<dbReference type="PANTHER" id="PTHR22642:SF2">
    <property type="entry name" value="PROTEIN LONG AFTER FAR-RED 3"/>
    <property type="match status" value="1"/>
</dbReference>
<name>A0ABW3MQA9_9PSEU</name>
<feature type="domain" description="Amidohydrolase 3" evidence="1">
    <location>
        <begin position="13"/>
        <end position="119"/>
    </location>
</feature>
<dbReference type="SUPFAM" id="SSF51338">
    <property type="entry name" value="Composite domain of metallo-dependent hydrolases"/>
    <property type="match status" value="1"/>
</dbReference>
<dbReference type="InterPro" id="IPR011059">
    <property type="entry name" value="Metal-dep_hydrolase_composite"/>
</dbReference>